<dbReference type="EMBL" id="MT630607">
    <property type="protein sequence ID" value="QNO41182.1"/>
    <property type="molecule type" value="Genomic_DNA"/>
</dbReference>
<dbReference type="EMBL" id="MT630653">
    <property type="protein sequence ID" value="QNO41586.1"/>
    <property type="molecule type" value="Genomic_DNA"/>
</dbReference>
<dbReference type="EMBL" id="MT630638">
    <property type="protein sequence ID" value="QNO41415.1"/>
    <property type="molecule type" value="Genomic_DNA"/>
</dbReference>
<name>A0A7G9Y081_9EURY</name>
<reference evidence="2" key="1">
    <citation type="submission" date="2020-06" db="EMBL/GenBank/DDBJ databases">
        <title>Unique genomic features of the anaerobic methanotrophic archaea.</title>
        <authorList>
            <person name="Chadwick G.L."/>
            <person name="Skennerton C.T."/>
            <person name="Laso-Perez R."/>
            <person name="Leu A.O."/>
            <person name="Speth D.R."/>
            <person name="Yu H."/>
            <person name="Morgan-Lang C."/>
            <person name="Hatzenpichler R."/>
            <person name="Goudeau D."/>
            <person name="Malmstrom R."/>
            <person name="Brazelton W.J."/>
            <person name="Woyke T."/>
            <person name="Hallam S.J."/>
            <person name="Tyson G.W."/>
            <person name="Wegener G."/>
            <person name="Boetius A."/>
            <person name="Orphan V."/>
        </authorList>
    </citation>
    <scope>NUCLEOTIDE SEQUENCE</scope>
</reference>
<evidence type="ECO:0000313" key="2">
    <source>
        <dbReference type="EMBL" id="QNO41415.1"/>
    </source>
</evidence>
<proteinExistence type="predicted"/>
<sequence>MLFRNRSIYYSDPSEFCLPFYRSFYAITFGKAEAKGEVEKYLSEAKSASKGSENKETLLEAVENLASALSEAHKVTDFDVMKSDLRTYRRYCDRAADLIGIAEEGAPGAAQVLRRGLPIIYDRIKEIIREIQEKAGAVCRETRGTGTPYEPLGMEVNK</sequence>
<evidence type="ECO:0000313" key="3">
    <source>
        <dbReference type="EMBL" id="QNO41586.1"/>
    </source>
</evidence>
<gene>
    <name evidence="2" type="ORF">CMJDHKFO_00004</name>
    <name evidence="1" type="ORF">JNOLDJLP_00006</name>
    <name evidence="3" type="ORF">OAEIHDOC_00006</name>
</gene>
<evidence type="ECO:0000313" key="1">
    <source>
        <dbReference type="EMBL" id="QNO41182.1"/>
    </source>
</evidence>
<accession>A0A7G9Y081</accession>
<protein>
    <submittedName>
        <fullName evidence="2">Uncharacterized protein</fullName>
    </submittedName>
</protein>
<organism evidence="2">
    <name type="scientific">Candidatus Methanogaster sp. ANME-2c ERB4</name>
    <dbReference type="NCBI Taxonomy" id="2759911"/>
    <lineage>
        <taxon>Archaea</taxon>
        <taxon>Methanobacteriati</taxon>
        <taxon>Methanobacteriota</taxon>
        <taxon>Stenosarchaea group</taxon>
        <taxon>Methanomicrobia</taxon>
        <taxon>Methanosarcinales</taxon>
        <taxon>ANME-2 cluster</taxon>
        <taxon>Candidatus Methanogasteraceae</taxon>
        <taxon>Candidatus Methanogaster</taxon>
    </lineage>
</organism>
<dbReference type="AlphaFoldDB" id="A0A7G9Y081"/>